<dbReference type="AlphaFoldDB" id="A0A420E187"/>
<accession>A0A420E187</accession>
<dbReference type="RefSeq" id="WP_120186733.1">
    <property type="nucleotide sequence ID" value="NZ_RAQM01000008.1"/>
</dbReference>
<sequence length="203" mass="24225">MIKNIIFDFGDVFINLDKEATYKELAKLGVTEISEDMMQQYYQYEMGLISTDDFIDFFYNKFNIPKEKLIYSWNAILLDFPKHRLDFLKKLAATNDYRLFLLSNTNDMHISWIQNDWGEELYNEFKSYFEQFYLSHEINLRKPNTNIFEFVLSENNLQASETIFIDDTQENTNAAQELGIHVWNNCPKTEDVVNLLKRKEFIA</sequence>
<dbReference type="Gene3D" id="1.10.150.240">
    <property type="entry name" value="Putative phosphatase, domain 2"/>
    <property type="match status" value="1"/>
</dbReference>
<evidence type="ECO:0000313" key="2">
    <source>
        <dbReference type="Proteomes" id="UP000285780"/>
    </source>
</evidence>
<dbReference type="GO" id="GO:0016787">
    <property type="term" value="F:hydrolase activity"/>
    <property type="evidence" value="ECO:0007669"/>
    <property type="project" value="UniProtKB-KW"/>
</dbReference>
<keyword evidence="2" id="KW-1185">Reference proteome</keyword>
<dbReference type="EMBL" id="RAQM01000008">
    <property type="protein sequence ID" value="RKF03866.1"/>
    <property type="molecule type" value="Genomic_DNA"/>
</dbReference>
<dbReference type="InterPro" id="IPR006439">
    <property type="entry name" value="HAD-SF_hydro_IA"/>
</dbReference>
<gene>
    <name evidence="1" type="ORF">C8N26_1495</name>
</gene>
<dbReference type="PANTHER" id="PTHR43611:SF3">
    <property type="entry name" value="FLAVIN MONONUCLEOTIDE HYDROLASE 1, CHLOROPLATIC"/>
    <property type="match status" value="1"/>
</dbReference>
<dbReference type="SFLD" id="SFLDG01129">
    <property type="entry name" value="C1.5:_HAD__Beta-PGM__Phosphata"/>
    <property type="match status" value="1"/>
</dbReference>
<dbReference type="InterPro" id="IPR023214">
    <property type="entry name" value="HAD_sf"/>
</dbReference>
<comment type="caution">
    <text evidence="1">The sequence shown here is derived from an EMBL/GenBank/DDBJ whole genome shotgun (WGS) entry which is preliminary data.</text>
</comment>
<dbReference type="Gene3D" id="3.40.50.1000">
    <property type="entry name" value="HAD superfamily/HAD-like"/>
    <property type="match status" value="1"/>
</dbReference>
<dbReference type="NCBIfam" id="TIGR01509">
    <property type="entry name" value="HAD-SF-IA-v3"/>
    <property type="match status" value="1"/>
</dbReference>
<dbReference type="SUPFAM" id="SSF56784">
    <property type="entry name" value="HAD-like"/>
    <property type="match status" value="1"/>
</dbReference>
<dbReference type="InterPro" id="IPR036412">
    <property type="entry name" value="HAD-like_sf"/>
</dbReference>
<keyword evidence="1" id="KW-0378">Hydrolase</keyword>
<protein>
    <submittedName>
        <fullName evidence="1">Putative hydrolase of the HAD superfamily</fullName>
    </submittedName>
</protein>
<name>A0A420E187_9FLAO</name>
<dbReference type="Proteomes" id="UP000285780">
    <property type="component" value="Unassembled WGS sequence"/>
</dbReference>
<proteinExistence type="predicted"/>
<dbReference type="InterPro" id="IPR023198">
    <property type="entry name" value="PGP-like_dom2"/>
</dbReference>
<dbReference type="PANTHER" id="PTHR43611">
    <property type="entry name" value="ALPHA-D-GLUCOSE 1-PHOSPHATE PHOSPHATASE"/>
    <property type="match status" value="1"/>
</dbReference>
<dbReference type="SFLD" id="SFLDS00003">
    <property type="entry name" value="Haloacid_Dehalogenase"/>
    <property type="match status" value="1"/>
</dbReference>
<dbReference type="InterPro" id="IPR041492">
    <property type="entry name" value="HAD_2"/>
</dbReference>
<dbReference type="Pfam" id="PF13419">
    <property type="entry name" value="HAD_2"/>
    <property type="match status" value="1"/>
</dbReference>
<evidence type="ECO:0000313" key="1">
    <source>
        <dbReference type="EMBL" id="RKF03866.1"/>
    </source>
</evidence>
<organism evidence="1 2">
    <name type="scientific">Tenacibaculum lutimaris</name>
    <dbReference type="NCBI Taxonomy" id="285258"/>
    <lineage>
        <taxon>Bacteria</taxon>
        <taxon>Pseudomonadati</taxon>
        <taxon>Bacteroidota</taxon>
        <taxon>Flavobacteriia</taxon>
        <taxon>Flavobacteriales</taxon>
        <taxon>Flavobacteriaceae</taxon>
        <taxon>Tenacibaculum</taxon>
    </lineage>
</organism>
<reference evidence="1 2" key="1">
    <citation type="submission" date="2018-09" db="EMBL/GenBank/DDBJ databases">
        <title>Genomic Encyclopedia of Archaeal and Bacterial Type Strains, Phase II (KMG-II): from individual species to whole genera.</title>
        <authorList>
            <person name="Goeker M."/>
        </authorList>
    </citation>
    <scope>NUCLEOTIDE SEQUENCE [LARGE SCALE GENOMIC DNA]</scope>
    <source>
        <strain evidence="1 2">DSM 16505</strain>
    </source>
</reference>